<comment type="caution">
    <text evidence="17">The sequence shown here is derived from an EMBL/GenBank/DDBJ whole genome shotgun (WGS) entry which is preliminary data.</text>
</comment>
<keyword evidence="11" id="KW-0472">Membrane</keyword>
<dbReference type="InterPro" id="IPR003715">
    <property type="entry name" value="Poly_export_N"/>
</dbReference>
<keyword evidence="12" id="KW-0564">Palmitate</keyword>
<comment type="similarity">
    <text evidence="2">Belongs to the BexD/CtrA/VexA family.</text>
</comment>
<accession>J9D938</accession>
<evidence type="ECO:0000256" key="13">
    <source>
        <dbReference type="ARBA" id="ARBA00023237"/>
    </source>
</evidence>
<feature type="domain" description="Polysaccharide export protein N-terminal" evidence="15">
    <location>
        <begin position="24"/>
        <end position="79"/>
    </location>
</feature>
<keyword evidence="14" id="KW-0449">Lipoprotein</keyword>
<keyword evidence="7" id="KW-0732">Signal</keyword>
<evidence type="ECO:0000256" key="10">
    <source>
        <dbReference type="ARBA" id="ARBA00023114"/>
    </source>
</evidence>
<evidence type="ECO:0000259" key="16">
    <source>
        <dbReference type="Pfam" id="PF22461"/>
    </source>
</evidence>
<keyword evidence="8" id="KW-0625">Polysaccharide transport</keyword>
<evidence type="ECO:0000256" key="9">
    <source>
        <dbReference type="ARBA" id="ARBA00023065"/>
    </source>
</evidence>
<comment type="subcellular location">
    <subcellularLocation>
        <location evidence="1">Cell outer membrane</location>
        <topology evidence="1">Multi-pass membrane protein</topology>
    </subcellularLocation>
</comment>
<evidence type="ECO:0000256" key="2">
    <source>
        <dbReference type="ARBA" id="ARBA00009450"/>
    </source>
</evidence>
<keyword evidence="3" id="KW-0813">Transport</keyword>
<evidence type="ECO:0000256" key="11">
    <source>
        <dbReference type="ARBA" id="ARBA00023136"/>
    </source>
</evidence>
<evidence type="ECO:0000256" key="8">
    <source>
        <dbReference type="ARBA" id="ARBA00023047"/>
    </source>
</evidence>
<keyword evidence="13" id="KW-0998">Cell outer membrane</keyword>
<dbReference type="Pfam" id="PF02563">
    <property type="entry name" value="Poly_export"/>
    <property type="match status" value="1"/>
</dbReference>
<dbReference type="GO" id="GO:0009279">
    <property type="term" value="C:cell outer membrane"/>
    <property type="evidence" value="ECO:0007669"/>
    <property type="project" value="UniProtKB-SubCell"/>
</dbReference>
<evidence type="ECO:0000256" key="3">
    <source>
        <dbReference type="ARBA" id="ARBA00022448"/>
    </source>
</evidence>
<keyword evidence="6" id="KW-0812">Transmembrane</keyword>
<evidence type="ECO:0000256" key="14">
    <source>
        <dbReference type="ARBA" id="ARBA00023288"/>
    </source>
</evidence>
<sequence>MTSAATPELAERYNLSAGSTYSSSNATTENLRYTLDENGNIDMLGIGRIQIGGLTRSEAAEKIQSVFRQGILNDAVVTVAAYNQFITVLGDVAHPGRIGISRDAITIIEAIGLAGDLNITGRRDQIKVIRQEGDQSKTYFVDLRSKDIFNSPVYYLQQNDIVYVEPNKVKMGQSTNNDNSVRTISTWLSVSSLLLSIAILIFN</sequence>
<evidence type="ECO:0000256" key="6">
    <source>
        <dbReference type="ARBA" id="ARBA00022692"/>
    </source>
</evidence>
<dbReference type="Pfam" id="PF22461">
    <property type="entry name" value="SLBB_2"/>
    <property type="match status" value="1"/>
</dbReference>
<dbReference type="InterPro" id="IPR049712">
    <property type="entry name" value="Poly_export"/>
</dbReference>
<keyword evidence="4" id="KW-1134">Transmembrane beta strand</keyword>
<gene>
    <name evidence="17" type="ORF">EVA_02542</name>
</gene>
<evidence type="ECO:0000256" key="4">
    <source>
        <dbReference type="ARBA" id="ARBA00022452"/>
    </source>
</evidence>
<protein>
    <submittedName>
        <fullName evidence="17">Polysaccharide export protein, BexD/CtrA/VexA family</fullName>
    </submittedName>
</protein>
<dbReference type="PANTHER" id="PTHR33619">
    <property type="entry name" value="POLYSACCHARIDE EXPORT PROTEIN GFCE-RELATED"/>
    <property type="match status" value="1"/>
</dbReference>
<dbReference type="GO" id="GO:0015288">
    <property type="term" value="F:porin activity"/>
    <property type="evidence" value="ECO:0007669"/>
    <property type="project" value="UniProtKB-KW"/>
</dbReference>
<evidence type="ECO:0000256" key="5">
    <source>
        <dbReference type="ARBA" id="ARBA00022597"/>
    </source>
</evidence>
<evidence type="ECO:0000259" key="15">
    <source>
        <dbReference type="Pfam" id="PF02563"/>
    </source>
</evidence>
<dbReference type="InterPro" id="IPR054765">
    <property type="entry name" value="SLBB_dom"/>
</dbReference>
<dbReference type="PANTHER" id="PTHR33619:SF3">
    <property type="entry name" value="POLYSACCHARIDE EXPORT PROTEIN GFCE-RELATED"/>
    <property type="match status" value="1"/>
</dbReference>
<dbReference type="EMBL" id="AMCI01000410">
    <property type="protein sequence ID" value="EJX09351.1"/>
    <property type="molecule type" value="Genomic_DNA"/>
</dbReference>
<keyword evidence="5" id="KW-0762">Sugar transport</keyword>
<keyword evidence="9" id="KW-0406">Ion transport</keyword>
<dbReference type="AlphaFoldDB" id="J9D938"/>
<keyword evidence="10" id="KW-0626">Porin</keyword>
<dbReference type="Gene3D" id="3.10.560.10">
    <property type="entry name" value="Outer membrane lipoprotein wza domain like"/>
    <property type="match status" value="1"/>
</dbReference>
<evidence type="ECO:0000256" key="7">
    <source>
        <dbReference type="ARBA" id="ARBA00022729"/>
    </source>
</evidence>
<dbReference type="GO" id="GO:0015159">
    <property type="term" value="F:polysaccharide transmembrane transporter activity"/>
    <property type="evidence" value="ECO:0007669"/>
    <property type="project" value="InterPro"/>
</dbReference>
<reference evidence="17" key="1">
    <citation type="journal article" date="2012" name="PLoS ONE">
        <title>Gene sets for utilization of primary and secondary nutrition supplies in the distal gut of endangered iberian lynx.</title>
        <authorList>
            <person name="Alcaide M."/>
            <person name="Messina E."/>
            <person name="Richter M."/>
            <person name="Bargiela R."/>
            <person name="Peplies J."/>
            <person name="Huws S.A."/>
            <person name="Newbold C.J."/>
            <person name="Golyshin P.N."/>
            <person name="Simon M.A."/>
            <person name="Lopez G."/>
            <person name="Yakimov M.M."/>
            <person name="Ferrer M."/>
        </authorList>
    </citation>
    <scope>NUCLEOTIDE SEQUENCE</scope>
</reference>
<dbReference type="GO" id="GO:0046930">
    <property type="term" value="C:pore complex"/>
    <property type="evidence" value="ECO:0007669"/>
    <property type="project" value="UniProtKB-KW"/>
</dbReference>
<evidence type="ECO:0000256" key="1">
    <source>
        <dbReference type="ARBA" id="ARBA00004571"/>
    </source>
</evidence>
<name>J9D938_9ZZZZ</name>
<evidence type="ECO:0000256" key="12">
    <source>
        <dbReference type="ARBA" id="ARBA00023139"/>
    </source>
</evidence>
<evidence type="ECO:0000313" key="17">
    <source>
        <dbReference type="EMBL" id="EJX09351.1"/>
    </source>
</evidence>
<organism evidence="17">
    <name type="scientific">gut metagenome</name>
    <dbReference type="NCBI Taxonomy" id="749906"/>
    <lineage>
        <taxon>unclassified sequences</taxon>
        <taxon>metagenomes</taxon>
        <taxon>organismal metagenomes</taxon>
    </lineage>
</organism>
<proteinExistence type="inferred from homology"/>
<feature type="domain" description="SLBB" evidence="16">
    <location>
        <begin position="86"/>
        <end position="164"/>
    </location>
</feature>
<dbReference type="GO" id="GO:0006811">
    <property type="term" value="P:monoatomic ion transport"/>
    <property type="evidence" value="ECO:0007669"/>
    <property type="project" value="UniProtKB-KW"/>
</dbReference>